<reference evidence="1 2" key="1">
    <citation type="submission" date="2016-01" db="EMBL/GenBank/DDBJ databases">
        <title>Whole genome sequencing of Bhargavaea cecembensis T14.</title>
        <authorList>
            <person name="Hong K.W."/>
        </authorList>
    </citation>
    <scope>NUCLEOTIDE SEQUENCE [LARGE SCALE GENOMIC DNA]</scope>
    <source>
        <strain evidence="1 2">T14</strain>
    </source>
</reference>
<gene>
    <name evidence="1" type="ORF">AV656_12130</name>
</gene>
<sequence>MTDVFKKILAESSGHSVIKRMHLFLMLHLNNGTAFSVSAEDDSGELFNTHLFRFEHHIPHRRCVTLIPVHPLTHIASPKSSVTVDLHSFCGFQWVDPKRLTKIPDHRSDPAQGHLSVRKDDPIDVSNVLSKHPKVSRSTTVIPFDKIKKITIRPNKGK</sequence>
<name>A0A161SQ25_9BACL</name>
<evidence type="ECO:0000313" key="2">
    <source>
        <dbReference type="Proteomes" id="UP000076490"/>
    </source>
</evidence>
<dbReference type="RefSeq" id="WP_063182439.1">
    <property type="nucleotide sequence ID" value="NZ_LQNT01000011.1"/>
</dbReference>
<dbReference type="EMBL" id="LQNT01000011">
    <property type="protein sequence ID" value="KZE37310.1"/>
    <property type="molecule type" value="Genomic_DNA"/>
</dbReference>
<protein>
    <submittedName>
        <fullName evidence="1">Uncharacterized protein</fullName>
    </submittedName>
</protein>
<proteinExistence type="predicted"/>
<dbReference type="OrthoDB" id="9988166at2"/>
<comment type="caution">
    <text evidence="1">The sequence shown here is derived from an EMBL/GenBank/DDBJ whole genome shotgun (WGS) entry which is preliminary data.</text>
</comment>
<evidence type="ECO:0000313" key="1">
    <source>
        <dbReference type="EMBL" id="KZE37310.1"/>
    </source>
</evidence>
<organism evidence="1 2">
    <name type="scientific">Bhargavaea cecembensis</name>
    <dbReference type="NCBI Taxonomy" id="394098"/>
    <lineage>
        <taxon>Bacteria</taxon>
        <taxon>Bacillati</taxon>
        <taxon>Bacillota</taxon>
        <taxon>Bacilli</taxon>
        <taxon>Bacillales</taxon>
        <taxon>Caryophanaceae</taxon>
        <taxon>Bhargavaea</taxon>
    </lineage>
</organism>
<dbReference type="AlphaFoldDB" id="A0A161SQ25"/>
<accession>A0A161SQ25</accession>
<dbReference type="Proteomes" id="UP000076490">
    <property type="component" value="Unassembled WGS sequence"/>
</dbReference>